<evidence type="ECO:0000256" key="3">
    <source>
        <dbReference type="ARBA" id="ARBA00023125"/>
    </source>
</evidence>
<name>A0A8J5HU35_ZINOF</name>
<keyword evidence="5" id="KW-0539">Nucleus</keyword>
<organism evidence="9 10">
    <name type="scientific">Zingiber officinale</name>
    <name type="common">Ginger</name>
    <name type="synonym">Amomum zingiber</name>
    <dbReference type="NCBI Taxonomy" id="94328"/>
    <lineage>
        <taxon>Eukaryota</taxon>
        <taxon>Viridiplantae</taxon>
        <taxon>Streptophyta</taxon>
        <taxon>Embryophyta</taxon>
        <taxon>Tracheophyta</taxon>
        <taxon>Spermatophyta</taxon>
        <taxon>Magnoliopsida</taxon>
        <taxon>Liliopsida</taxon>
        <taxon>Zingiberales</taxon>
        <taxon>Zingiberaceae</taxon>
        <taxon>Zingiber</taxon>
    </lineage>
</organism>
<feature type="compositionally biased region" description="Polar residues" evidence="7">
    <location>
        <begin position="251"/>
        <end position="271"/>
    </location>
</feature>
<dbReference type="AlphaFoldDB" id="A0A8J5HU35"/>
<evidence type="ECO:0000259" key="8">
    <source>
        <dbReference type="PROSITE" id="PS50811"/>
    </source>
</evidence>
<keyword evidence="3" id="KW-0238">DNA-binding</keyword>
<feature type="region of interest" description="Disordered" evidence="7">
    <location>
        <begin position="221"/>
        <end position="285"/>
    </location>
</feature>
<dbReference type="GO" id="GO:0003700">
    <property type="term" value="F:DNA-binding transcription factor activity"/>
    <property type="evidence" value="ECO:0007669"/>
    <property type="project" value="InterPro"/>
</dbReference>
<comment type="subcellular location">
    <subcellularLocation>
        <location evidence="1">Nucleus</location>
    </subcellularLocation>
</comment>
<dbReference type="Pfam" id="PF03106">
    <property type="entry name" value="WRKY"/>
    <property type="match status" value="1"/>
</dbReference>
<keyword evidence="10" id="KW-1185">Reference proteome</keyword>
<evidence type="ECO:0000313" key="9">
    <source>
        <dbReference type="EMBL" id="KAG6535796.1"/>
    </source>
</evidence>
<sequence length="380" mass="41250">MGFFLKEMAADNDWDLGAVVRSCRAAAAAAAKTLERRDFASFPLSEAPLEVPEEAEGAKGGSFFGFSDLFKRSDSGQELEELCKPFLNNRVCQRQRPGTGTVTDSHYSASAASVFAAAVAGPHQPHLPARQPHRSLVQMPRAKRRRNQHKKVVCHVSAARLSDDDVWAWRKYGQKPIKGSPYPRGYYRCSSSKGCLARKQVERSRADPAMFIITYTAEHNHPVPTHRNSLAGSTRHKFPSHTPVATAATGDASSVTGFPPHSQNPTSSPLYSSAAGLSPTTPLTSSMEDELLNRRQEVNDDDDADDEEMENEEEMLLVEDMEVMGEDELLFVGVAEEVAILEPGEAAAELVDDEIGVSEHFLAPPWLSSSKNAAAAAGGG</sequence>
<evidence type="ECO:0000256" key="4">
    <source>
        <dbReference type="ARBA" id="ARBA00023163"/>
    </source>
</evidence>
<dbReference type="InterPro" id="IPR003657">
    <property type="entry name" value="WRKY_dom"/>
</dbReference>
<keyword evidence="4" id="KW-0804">Transcription</keyword>
<dbReference type="GO" id="GO:0005634">
    <property type="term" value="C:nucleus"/>
    <property type="evidence" value="ECO:0007669"/>
    <property type="project" value="UniProtKB-SubCell"/>
</dbReference>
<evidence type="ECO:0000256" key="1">
    <source>
        <dbReference type="ARBA" id="ARBA00004123"/>
    </source>
</evidence>
<evidence type="ECO:0000256" key="5">
    <source>
        <dbReference type="ARBA" id="ARBA00023242"/>
    </source>
</evidence>
<dbReference type="InterPro" id="IPR044810">
    <property type="entry name" value="WRKY_plant"/>
</dbReference>
<feature type="domain" description="WRKY" evidence="8">
    <location>
        <begin position="158"/>
        <end position="224"/>
    </location>
</feature>
<evidence type="ECO:0000313" key="10">
    <source>
        <dbReference type="Proteomes" id="UP000734854"/>
    </source>
</evidence>
<dbReference type="Proteomes" id="UP000734854">
    <property type="component" value="Unassembled WGS sequence"/>
</dbReference>
<dbReference type="FunFam" id="2.20.25.80:FF:000007">
    <property type="entry name" value="WRKY transcription factor 22"/>
    <property type="match status" value="1"/>
</dbReference>
<dbReference type="InterPro" id="IPR036576">
    <property type="entry name" value="WRKY_dom_sf"/>
</dbReference>
<evidence type="ECO:0000256" key="2">
    <source>
        <dbReference type="ARBA" id="ARBA00023015"/>
    </source>
</evidence>
<dbReference type="PANTHER" id="PTHR32096:SF61">
    <property type="entry name" value="WRKY TRANSCRIPTION FACTOR 22"/>
    <property type="match status" value="1"/>
</dbReference>
<evidence type="ECO:0000256" key="7">
    <source>
        <dbReference type="SAM" id="MobiDB-lite"/>
    </source>
</evidence>
<evidence type="ECO:0000256" key="6">
    <source>
        <dbReference type="ARBA" id="ARBA00060761"/>
    </source>
</evidence>
<keyword evidence="2" id="KW-0805">Transcription regulation</keyword>
<dbReference type="GO" id="GO:0000976">
    <property type="term" value="F:transcription cis-regulatory region binding"/>
    <property type="evidence" value="ECO:0007669"/>
    <property type="project" value="TreeGrafter"/>
</dbReference>
<gene>
    <name evidence="9" type="ORF">ZIOFF_000825</name>
</gene>
<dbReference type="SUPFAM" id="SSF118290">
    <property type="entry name" value="WRKY DNA-binding domain"/>
    <property type="match status" value="1"/>
</dbReference>
<reference evidence="9 10" key="1">
    <citation type="submission" date="2020-08" db="EMBL/GenBank/DDBJ databases">
        <title>Plant Genome Project.</title>
        <authorList>
            <person name="Zhang R.-G."/>
        </authorList>
    </citation>
    <scope>NUCLEOTIDE SEQUENCE [LARGE SCALE GENOMIC DNA]</scope>
    <source>
        <tissue evidence="9">Rhizome</tissue>
    </source>
</reference>
<dbReference type="PANTHER" id="PTHR32096">
    <property type="entry name" value="WRKY TRANSCRIPTION FACTOR 30-RELATED-RELATED"/>
    <property type="match status" value="1"/>
</dbReference>
<protein>
    <recommendedName>
        <fullName evidence="8">WRKY domain-containing protein</fullName>
    </recommendedName>
</protein>
<dbReference type="Gene3D" id="2.20.25.80">
    <property type="entry name" value="WRKY domain"/>
    <property type="match status" value="1"/>
</dbReference>
<comment type="similarity">
    <text evidence="6">Belongs to the WRKY group II-e family.</text>
</comment>
<dbReference type="PROSITE" id="PS50811">
    <property type="entry name" value="WRKY"/>
    <property type="match status" value="1"/>
</dbReference>
<proteinExistence type="inferred from homology"/>
<comment type="caution">
    <text evidence="9">The sequence shown here is derived from an EMBL/GenBank/DDBJ whole genome shotgun (WGS) entry which is preliminary data.</text>
</comment>
<dbReference type="SMART" id="SM00774">
    <property type="entry name" value="WRKY"/>
    <property type="match status" value="1"/>
</dbReference>
<dbReference type="EMBL" id="JACMSC010000001">
    <property type="protein sequence ID" value="KAG6535796.1"/>
    <property type="molecule type" value="Genomic_DNA"/>
</dbReference>
<accession>A0A8J5HU35</accession>